<dbReference type="PANTHER" id="PTHR23535">
    <property type="entry name" value="SUGAR EFFLUX TRANSPORTER A-RELATED"/>
    <property type="match status" value="1"/>
</dbReference>
<comment type="similarity">
    <text evidence="2">Belongs to the major facilitator superfamily. Set transporter family.</text>
</comment>
<dbReference type="Pfam" id="PF07690">
    <property type="entry name" value="MFS_1"/>
    <property type="match status" value="1"/>
</dbReference>
<feature type="transmembrane region" description="Helical" evidence="9">
    <location>
        <begin position="12"/>
        <end position="35"/>
    </location>
</feature>
<name>A0A0J8JQD4_9ALTE</name>
<comment type="subcellular location">
    <subcellularLocation>
        <location evidence="1">Cell membrane</location>
        <topology evidence="1">Multi-pass membrane protein</topology>
    </subcellularLocation>
</comment>
<evidence type="ECO:0000259" key="10">
    <source>
        <dbReference type="PROSITE" id="PS50850"/>
    </source>
</evidence>
<evidence type="ECO:0000256" key="2">
    <source>
        <dbReference type="ARBA" id="ARBA00006523"/>
    </source>
</evidence>
<keyword evidence="12" id="KW-1185">Reference proteome</keyword>
<feature type="transmembrane region" description="Helical" evidence="9">
    <location>
        <begin position="365"/>
        <end position="385"/>
    </location>
</feature>
<feature type="transmembrane region" description="Helical" evidence="9">
    <location>
        <begin position="156"/>
        <end position="188"/>
    </location>
</feature>
<dbReference type="PROSITE" id="PS50850">
    <property type="entry name" value="MFS"/>
    <property type="match status" value="1"/>
</dbReference>
<dbReference type="Proteomes" id="UP000037600">
    <property type="component" value="Unassembled WGS sequence"/>
</dbReference>
<dbReference type="GO" id="GO:0022857">
    <property type="term" value="F:transmembrane transporter activity"/>
    <property type="evidence" value="ECO:0007669"/>
    <property type="project" value="InterPro"/>
</dbReference>
<proteinExistence type="inferred from homology"/>
<feature type="transmembrane region" description="Helical" evidence="9">
    <location>
        <begin position="208"/>
        <end position="227"/>
    </location>
</feature>
<evidence type="ECO:0000256" key="3">
    <source>
        <dbReference type="ARBA" id="ARBA00022448"/>
    </source>
</evidence>
<keyword evidence="3" id="KW-0813">Transport</keyword>
<feature type="transmembrane region" description="Helical" evidence="9">
    <location>
        <begin position="301"/>
        <end position="322"/>
    </location>
</feature>
<evidence type="ECO:0000256" key="1">
    <source>
        <dbReference type="ARBA" id="ARBA00004651"/>
    </source>
</evidence>
<dbReference type="CDD" id="cd17471">
    <property type="entry name" value="MFS_Set"/>
    <property type="match status" value="1"/>
</dbReference>
<feature type="transmembrane region" description="Helical" evidence="9">
    <location>
        <begin position="276"/>
        <end position="295"/>
    </location>
</feature>
<evidence type="ECO:0000256" key="4">
    <source>
        <dbReference type="ARBA" id="ARBA00022475"/>
    </source>
</evidence>
<evidence type="ECO:0000256" key="9">
    <source>
        <dbReference type="SAM" id="Phobius"/>
    </source>
</evidence>
<sequence>MTSIFSSPATAKTYIVLSSLTGLITAFIYPLISFFLIEDLAVEPKYIGIYMVSVTLSGLVLSQWLGSLADKGISANKMYMIANSGIILALIIYINTSSFAVVLLAGIVFMSIGNASFPQMLTLGRQWASTQSLDATQFNSRIRAGVSFSWMIGPPIAFTLVAIIGFSGVFSIAILVALTAILFVWRVLPEHKPNQQLNSQEPNAKPTISFWFLAAAIIMGSLGNNMYTSLLPLYTIKELAMPSYTPGILMGLVAGLEIAIMLLTTRLCRYFNKVNLFISAFGFGFIFYAGMFYATSLQQMLLLQLVNALFYGLFAGVGLTLLQEQLPKRIGFTSAVYSNGFKIGVMLGASLMGVIAQFYNFRYALLGAVLASFIGICLTCLFILYRPKNQS</sequence>
<dbReference type="AlphaFoldDB" id="A0A0J8JQD4"/>
<dbReference type="InterPro" id="IPR011701">
    <property type="entry name" value="MFS"/>
</dbReference>
<reference evidence="11 12" key="1">
    <citation type="submission" date="2015-04" db="EMBL/GenBank/DDBJ databases">
        <title>Draft Genome Sequence of the Novel Agar-Digesting Marine Bacterium Q1.</title>
        <authorList>
            <person name="Li Y."/>
            <person name="Li D."/>
            <person name="Chen G."/>
            <person name="Du Z."/>
        </authorList>
    </citation>
    <scope>NUCLEOTIDE SEQUENCE [LARGE SCALE GENOMIC DNA]</scope>
    <source>
        <strain evidence="11 12">Q1</strain>
    </source>
</reference>
<dbReference type="InterPro" id="IPR020846">
    <property type="entry name" value="MFS_dom"/>
</dbReference>
<dbReference type="OrthoDB" id="7337792at2"/>
<feature type="transmembrane region" description="Helical" evidence="9">
    <location>
        <begin position="47"/>
        <end position="65"/>
    </location>
</feature>
<dbReference type="PANTHER" id="PTHR23535:SF2">
    <property type="entry name" value="SUGAR EFFLUX TRANSPORTER A-RELATED"/>
    <property type="match status" value="1"/>
</dbReference>
<organism evidence="11 12">
    <name type="scientific">Catenovulum maritimum</name>
    <dbReference type="NCBI Taxonomy" id="1513271"/>
    <lineage>
        <taxon>Bacteria</taxon>
        <taxon>Pseudomonadati</taxon>
        <taxon>Pseudomonadota</taxon>
        <taxon>Gammaproteobacteria</taxon>
        <taxon>Alteromonadales</taxon>
        <taxon>Alteromonadaceae</taxon>
        <taxon>Catenovulum</taxon>
    </lineage>
</organism>
<feature type="transmembrane region" description="Helical" evidence="9">
    <location>
        <begin position="343"/>
        <end position="359"/>
    </location>
</feature>
<dbReference type="Gene3D" id="1.20.1250.20">
    <property type="entry name" value="MFS general substrate transporter like domains"/>
    <property type="match status" value="2"/>
</dbReference>
<comment type="caution">
    <text evidence="11">The sequence shown here is derived from an EMBL/GenBank/DDBJ whole genome shotgun (WGS) entry which is preliminary data.</text>
</comment>
<evidence type="ECO:0000256" key="8">
    <source>
        <dbReference type="ARBA" id="ARBA00023136"/>
    </source>
</evidence>
<evidence type="ECO:0000256" key="7">
    <source>
        <dbReference type="ARBA" id="ARBA00022989"/>
    </source>
</evidence>
<feature type="transmembrane region" description="Helical" evidence="9">
    <location>
        <begin position="247"/>
        <end position="264"/>
    </location>
</feature>
<evidence type="ECO:0000256" key="6">
    <source>
        <dbReference type="ARBA" id="ARBA00022692"/>
    </source>
</evidence>
<gene>
    <name evidence="11" type="ORF">XM47_02310</name>
</gene>
<protein>
    <recommendedName>
        <fullName evidence="10">Major facilitator superfamily (MFS) profile domain-containing protein</fullName>
    </recommendedName>
</protein>
<accession>A0A0J8JQD4</accession>
<feature type="transmembrane region" description="Helical" evidence="9">
    <location>
        <begin position="86"/>
        <end position="112"/>
    </location>
</feature>
<dbReference type="GO" id="GO:0005886">
    <property type="term" value="C:plasma membrane"/>
    <property type="evidence" value="ECO:0007669"/>
    <property type="project" value="UniProtKB-SubCell"/>
</dbReference>
<dbReference type="STRING" id="1513271.XM47_02310"/>
<evidence type="ECO:0000313" key="11">
    <source>
        <dbReference type="EMBL" id="KMT66951.1"/>
    </source>
</evidence>
<dbReference type="InterPro" id="IPR036259">
    <property type="entry name" value="MFS_trans_sf"/>
</dbReference>
<dbReference type="SUPFAM" id="SSF103473">
    <property type="entry name" value="MFS general substrate transporter"/>
    <property type="match status" value="1"/>
</dbReference>
<keyword evidence="8 9" id="KW-0472">Membrane</keyword>
<feature type="domain" description="Major facilitator superfamily (MFS) profile" evidence="10">
    <location>
        <begin position="209"/>
        <end position="391"/>
    </location>
</feature>
<evidence type="ECO:0000256" key="5">
    <source>
        <dbReference type="ARBA" id="ARBA00022597"/>
    </source>
</evidence>
<keyword evidence="7 9" id="KW-1133">Transmembrane helix</keyword>
<keyword evidence="5" id="KW-0762">Sugar transport</keyword>
<dbReference type="EMBL" id="LAZL01000002">
    <property type="protein sequence ID" value="KMT66951.1"/>
    <property type="molecule type" value="Genomic_DNA"/>
</dbReference>
<keyword evidence="4" id="KW-1003">Cell membrane</keyword>
<dbReference type="RefSeq" id="WP_048688968.1">
    <property type="nucleotide sequence ID" value="NZ_KQ130482.1"/>
</dbReference>
<evidence type="ECO:0000313" key="12">
    <source>
        <dbReference type="Proteomes" id="UP000037600"/>
    </source>
</evidence>
<keyword evidence="6 9" id="KW-0812">Transmembrane</keyword>